<evidence type="ECO:0000313" key="6">
    <source>
        <dbReference type="EMBL" id="KAE9069545.1"/>
    </source>
</evidence>
<sequence>MAAWLRAACFLAATSVLRNGVSMPLSKSAEEVKAPTKTSLSPSRSAVLKYTASPRLLKARGTSNDPCECLAVPVLPQGSINARNGECCCPA</sequence>
<organism evidence="2 11">
    <name type="scientific">Phytophthora fragariae</name>
    <dbReference type="NCBI Taxonomy" id="53985"/>
    <lineage>
        <taxon>Eukaryota</taxon>
        <taxon>Sar</taxon>
        <taxon>Stramenopiles</taxon>
        <taxon>Oomycota</taxon>
        <taxon>Peronosporomycetes</taxon>
        <taxon>Peronosporales</taxon>
        <taxon>Peronosporaceae</taxon>
        <taxon>Phytophthora</taxon>
    </lineage>
</organism>
<dbReference type="Proteomes" id="UP000460718">
    <property type="component" value="Unassembled WGS sequence"/>
</dbReference>
<evidence type="ECO:0000313" key="14">
    <source>
        <dbReference type="Proteomes" id="UP000440732"/>
    </source>
</evidence>
<dbReference type="EMBL" id="QXGA01005012">
    <property type="protein sequence ID" value="KAE9069545.1"/>
    <property type="molecule type" value="Genomic_DNA"/>
</dbReference>
<evidence type="ECO:0000313" key="17">
    <source>
        <dbReference type="Proteomes" id="UP000476176"/>
    </source>
</evidence>
<dbReference type="EMBL" id="QXFW01005290">
    <property type="protein sequence ID" value="KAE8962514.1"/>
    <property type="molecule type" value="Genomic_DNA"/>
</dbReference>
<gene>
    <name evidence="9" type="ORF">PF001_g29807</name>
    <name evidence="8" type="ORF">PF002_g30534</name>
    <name evidence="7" type="ORF">PF004_g29367</name>
    <name evidence="6" type="ORF">PF006_g29552</name>
    <name evidence="5" type="ORF">PF007_g30035</name>
    <name evidence="10" type="ORF">PF008_g29869</name>
    <name evidence="2" type="ORF">PF009_g30185</name>
    <name evidence="4" type="ORF">PF010_g29870</name>
    <name evidence="3" type="ORF">PF011_g29358</name>
</gene>
<feature type="signal peptide" evidence="1">
    <location>
        <begin position="1"/>
        <end position="20"/>
    </location>
</feature>
<protein>
    <recommendedName>
        <fullName evidence="20">RxLR effector protein</fullName>
    </recommendedName>
</protein>
<dbReference type="EMBL" id="QXFX01005254">
    <property type="protein sequence ID" value="KAE9061287.1"/>
    <property type="molecule type" value="Genomic_DNA"/>
</dbReference>
<evidence type="ECO:0000313" key="9">
    <source>
        <dbReference type="EMBL" id="KAE9268083.1"/>
    </source>
</evidence>
<dbReference type="Proteomes" id="UP000440367">
    <property type="component" value="Unassembled WGS sequence"/>
</dbReference>
<evidence type="ECO:0000313" key="10">
    <source>
        <dbReference type="EMBL" id="KAE9273309.1"/>
    </source>
</evidence>
<dbReference type="Proteomes" id="UP000488956">
    <property type="component" value="Unassembled WGS sequence"/>
</dbReference>
<evidence type="ECO:0000313" key="4">
    <source>
        <dbReference type="EMBL" id="KAE9061287.1"/>
    </source>
</evidence>
<proteinExistence type="predicted"/>
<feature type="chain" id="PRO_5036163611" description="RxLR effector protein" evidence="1">
    <location>
        <begin position="21"/>
        <end position="91"/>
    </location>
</feature>
<evidence type="ECO:0000313" key="13">
    <source>
        <dbReference type="Proteomes" id="UP000440367"/>
    </source>
</evidence>
<evidence type="ECO:0000313" key="11">
    <source>
        <dbReference type="Proteomes" id="UP000429523"/>
    </source>
</evidence>
<evidence type="ECO:0008006" key="20">
    <source>
        <dbReference type="Google" id="ProtNLM"/>
    </source>
</evidence>
<evidence type="ECO:0000313" key="2">
    <source>
        <dbReference type="EMBL" id="KAE8919508.1"/>
    </source>
</evidence>
<dbReference type="Proteomes" id="UP000476176">
    <property type="component" value="Unassembled WGS sequence"/>
</dbReference>
<dbReference type="EMBL" id="QXGE01005239">
    <property type="protein sequence ID" value="KAE9268083.1"/>
    <property type="molecule type" value="Genomic_DNA"/>
</dbReference>
<evidence type="ECO:0000313" key="3">
    <source>
        <dbReference type="EMBL" id="KAE8962514.1"/>
    </source>
</evidence>
<evidence type="ECO:0000313" key="15">
    <source>
        <dbReference type="Proteomes" id="UP000441208"/>
    </source>
</evidence>
<evidence type="ECO:0000313" key="7">
    <source>
        <dbReference type="EMBL" id="KAE9165834.1"/>
    </source>
</evidence>
<dbReference type="Proteomes" id="UP000486351">
    <property type="component" value="Unassembled WGS sequence"/>
</dbReference>
<evidence type="ECO:0000313" key="8">
    <source>
        <dbReference type="EMBL" id="KAE9168752.1"/>
    </source>
</evidence>
<reference evidence="11 12" key="1">
    <citation type="submission" date="2018-08" db="EMBL/GenBank/DDBJ databases">
        <title>Genomic investigation of the strawberry pathogen Phytophthora fragariae indicates pathogenicity is determined by transcriptional variation in three key races.</title>
        <authorList>
            <person name="Adams T.M."/>
            <person name="Armitage A.D."/>
            <person name="Sobczyk M.K."/>
            <person name="Bates H.J."/>
            <person name="Dunwell J.M."/>
            <person name="Nellist C.F."/>
            <person name="Harrison R.J."/>
        </authorList>
    </citation>
    <scope>NUCLEOTIDE SEQUENCE [LARGE SCALE GENOMIC DNA]</scope>
    <source>
        <strain evidence="9 12">A4</strain>
        <strain evidence="8 13">BC-1</strain>
        <strain evidence="7 17">BC-23</strain>
        <strain evidence="6 14">NOV-5</strain>
        <strain evidence="5 15">NOV-71</strain>
        <strain evidence="10 18">NOV-77</strain>
        <strain evidence="2 11">NOV-9</strain>
        <strain evidence="4 19">ONT-3</strain>
        <strain evidence="3 16">SCRP245</strain>
    </source>
</reference>
<dbReference type="Proteomes" id="UP000429523">
    <property type="component" value="Unassembled WGS sequence"/>
</dbReference>
<keyword evidence="1" id="KW-0732">Signal</keyword>
<dbReference type="EMBL" id="QXGD01004804">
    <property type="protein sequence ID" value="KAE9168752.1"/>
    <property type="molecule type" value="Genomic_DNA"/>
</dbReference>
<evidence type="ECO:0000313" key="16">
    <source>
        <dbReference type="Proteomes" id="UP000460718"/>
    </source>
</evidence>
<evidence type="ECO:0000313" key="12">
    <source>
        <dbReference type="Proteomes" id="UP000437068"/>
    </source>
</evidence>
<evidence type="ECO:0000313" key="18">
    <source>
        <dbReference type="Proteomes" id="UP000486351"/>
    </source>
</evidence>
<dbReference type="Proteomes" id="UP000440732">
    <property type="component" value="Unassembled WGS sequence"/>
</dbReference>
<comment type="caution">
    <text evidence="2">The sequence shown here is derived from an EMBL/GenBank/DDBJ whole genome shotgun (WGS) entry which is preliminary data.</text>
</comment>
<accession>A0A6A3DNC1</accession>
<dbReference type="EMBL" id="QXGF01004638">
    <property type="protein sequence ID" value="KAE8919508.1"/>
    <property type="molecule type" value="Genomic_DNA"/>
</dbReference>
<dbReference type="Proteomes" id="UP000437068">
    <property type="component" value="Unassembled WGS sequence"/>
</dbReference>
<dbReference type="Proteomes" id="UP000441208">
    <property type="component" value="Unassembled WGS sequence"/>
</dbReference>
<evidence type="ECO:0000313" key="5">
    <source>
        <dbReference type="EMBL" id="KAE9062100.1"/>
    </source>
</evidence>
<name>A0A6A3DNC1_9STRA</name>
<evidence type="ECO:0000256" key="1">
    <source>
        <dbReference type="SAM" id="SignalP"/>
    </source>
</evidence>
<dbReference type="EMBL" id="QXFZ01005052">
    <property type="protein sequence ID" value="KAE9062100.1"/>
    <property type="molecule type" value="Genomic_DNA"/>
</dbReference>
<dbReference type="EMBL" id="QXGC01005290">
    <property type="protein sequence ID" value="KAE9165834.1"/>
    <property type="molecule type" value="Genomic_DNA"/>
</dbReference>
<evidence type="ECO:0000313" key="19">
    <source>
        <dbReference type="Proteomes" id="UP000488956"/>
    </source>
</evidence>
<dbReference type="EMBL" id="QXFY01005205">
    <property type="protein sequence ID" value="KAE9273309.1"/>
    <property type="molecule type" value="Genomic_DNA"/>
</dbReference>
<dbReference type="AlphaFoldDB" id="A0A6A3DNC1"/>